<name>A0A9Q0EGA7_9TELE</name>
<proteinExistence type="predicted"/>
<accession>A0A9Q0EGA7</accession>
<keyword evidence="2" id="KW-1185">Reference proteome</keyword>
<dbReference type="PANTHER" id="PTHR23282:SF137">
    <property type="entry name" value="MAM DOMAIN-CONTAINING GLYCOSYLPHOSPHATIDYLINOSITOL ANCHOR PROTEIN 2"/>
    <property type="match status" value="1"/>
</dbReference>
<dbReference type="PANTHER" id="PTHR23282">
    <property type="entry name" value="APICAL ENDOSOMAL GLYCOPROTEIN PRECURSOR"/>
    <property type="match status" value="1"/>
</dbReference>
<reference evidence="1" key="1">
    <citation type="submission" date="2022-07" db="EMBL/GenBank/DDBJ databases">
        <title>Chromosome-level genome of Muraenolepis orangiensis.</title>
        <authorList>
            <person name="Kim J."/>
        </authorList>
    </citation>
    <scope>NUCLEOTIDE SEQUENCE</scope>
    <source>
        <strain evidence="1">KU_S4_2022</strain>
        <tissue evidence="1">Muscle</tissue>
    </source>
</reference>
<evidence type="ECO:0000313" key="2">
    <source>
        <dbReference type="Proteomes" id="UP001148018"/>
    </source>
</evidence>
<evidence type="ECO:0000313" key="1">
    <source>
        <dbReference type="EMBL" id="KAJ3606784.1"/>
    </source>
</evidence>
<organism evidence="1 2">
    <name type="scientific">Muraenolepis orangiensis</name>
    <name type="common">Patagonian moray cod</name>
    <dbReference type="NCBI Taxonomy" id="630683"/>
    <lineage>
        <taxon>Eukaryota</taxon>
        <taxon>Metazoa</taxon>
        <taxon>Chordata</taxon>
        <taxon>Craniata</taxon>
        <taxon>Vertebrata</taxon>
        <taxon>Euteleostomi</taxon>
        <taxon>Actinopterygii</taxon>
        <taxon>Neopterygii</taxon>
        <taxon>Teleostei</taxon>
        <taxon>Neoteleostei</taxon>
        <taxon>Acanthomorphata</taxon>
        <taxon>Zeiogadaria</taxon>
        <taxon>Gadariae</taxon>
        <taxon>Gadiformes</taxon>
        <taxon>Muraenolepidoidei</taxon>
        <taxon>Muraenolepididae</taxon>
        <taxon>Muraenolepis</taxon>
    </lineage>
</organism>
<dbReference type="Gene3D" id="2.60.120.200">
    <property type="match status" value="1"/>
</dbReference>
<comment type="caution">
    <text evidence="1">The sequence shown here is derived from an EMBL/GenBank/DDBJ whole genome shotgun (WGS) entry which is preliminary data.</text>
</comment>
<dbReference type="EMBL" id="JANIIK010000042">
    <property type="protein sequence ID" value="KAJ3606784.1"/>
    <property type="molecule type" value="Genomic_DNA"/>
</dbReference>
<dbReference type="Proteomes" id="UP001148018">
    <property type="component" value="Unassembled WGS sequence"/>
</dbReference>
<dbReference type="OrthoDB" id="6107927at2759"/>
<protein>
    <submittedName>
        <fullName evidence="1">Uncharacterized protein</fullName>
    </submittedName>
</protein>
<dbReference type="InterPro" id="IPR051560">
    <property type="entry name" value="MAM_domain-containing"/>
</dbReference>
<sequence>MYIETSRPRKDSPFFNVVPKNPYGITNPPAYCLGFFYHMYRKHIENIENKLPDTYPSKLLEELIDISSDITWRALETFWYPDCLKQKGQTTTEGPAWSLSGNQGDRWKQAKVSIHPTSSFQPVMMYMDQGTMHGHH</sequence>
<dbReference type="AlphaFoldDB" id="A0A9Q0EGA7"/>
<gene>
    <name evidence="1" type="ORF">NHX12_026303</name>
</gene>